<dbReference type="PRINTS" id="PR01178">
    <property type="entry name" value="GABAB2RECPTR"/>
</dbReference>
<dbReference type="GO" id="GO:0004965">
    <property type="term" value="F:G protein-coupled GABA receptor activity"/>
    <property type="evidence" value="ECO:0007669"/>
    <property type="project" value="InterPro"/>
</dbReference>
<organism evidence="2 3">
    <name type="scientific">Dinothrombium tinctorium</name>
    <dbReference type="NCBI Taxonomy" id="1965070"/>
    <lineage>
        <taxon>Eukaryota</taxon>
        <taxon>Metazoa</taxon>
        <taxon>Ecdysozoa</taxon>
        <taxon>Arthropoda</taxon>
        <taxon>Chelicerata</taxon>
        <taxon>Arachnida</taxon>
        <taxon>Acari</taxon>
        <taxon>Acariformes</taxon>
        <taxon>Trombidiformes</taxon>
        <taxon>Prostigmata</taxon>
        <taxon>Anystina</taxon>
        <taxon>Parasitengona</taxon>
        <taxon>Trombidioidea</taxon>
        <taxon>Trombidiidae</taxon>
        <taxon>Dinothrombium</taxon>
    </lineage>
</organism>
<dbReference type="InterPro" id="IPR028082">
    <property type="entry name" value="Peripla_BP_I"/>
</dbReference>
<dbReference type="OrthoDB" id="2150267at2759"/>
<reference evidence="2 3" key="1">
    <citation type="journal article" date="2018" name="Gigascience">
        <title>Genomes of trombidid mites reveal novel predicted allergens and laterally-transferred genes associated with secondary metabolism.</title>
        <authorList>
            <person name="Dong X."/>
            <person name="Chaisiri K."/>
            <person name="Xia D."/>
            <person name="Armstrong S.D."/>
            <person name="Fang Y."/>
            <person name="Donnelly M.J."/>
            <person name="Kadowaki T."/>
            <person name="McGarry J.W."/>
            <person name="Darby A.C."/>
            <person name="Makepeace B.L."/>
        </authorList>
    </citation>
    <scope>NUCLEOTIDE SEQUENCE [LARGE SCALE GENOMIC DNA]</scope>
    <source>
        <strain evidence="2">UoL-WK</strain>
    </source>
</reference>
<protein>
    <submittedName>
        <fullName evidence="2">Uncharacterized protein</fullName>
    </submittedName>
</protein>
<dbReference type="InterPro" id="IPR002457">
    <property type="entry name" value="GPCR_3_GABA_rcpt_B2"/>
</dbReference>
<dbReference type="GO" id="GO:0016020">
    <property type="term" value="C:membrane"/>
    <property type="evidence" value="ECO:0007669"/>
    <property type="project" value="InterPro"/>
</dbReference>
<keyword evidence="1" id="KW-0732">Signal</keyword>
<dbReference type="STRING" id="1965070.A0A443RJ96"/>
<dbReference type="SUPFAM" id="SSF53822">
    <property type="entry name" value="Periplasmic binding protein-like I"/>
    <property type="match status" value="1"/>
</dbReference>
<gene>
    <name evidence="2" type="ORF">B4U79_10627</name>
</gene>
<keyword evidence="3" id="KW-1185">Reference proteome</keyword>
<proteinExistence type="predicted"/>
<evidence type="ECO:0000313" key="3">
    <source>
        <dbReference type="Proteomes" id="UP000285301"/>
    </source>
</evidence>
<evidence type="ECO:0000313" key="2">
    <source>
        <dbReference type="EMBL" id="RWS15360.1"/>
    </source>
</evidence>
<comment type="caution">
    <text evidence="2">The sequence shown here is derived from an EMBL/GenBank/DDBJ whole genome shotgun (WGS) entry which is preliminary data.</text>
</comment>
<sequence length="96" mass="10605">MASFIVIITSICGFPFALAASNRTTIYAAGFFPLSKRIPEGAIGRGVLPAVNLALEHINNSPVLSGYYLELKYNDTKRIREYDVSFSNETNFLKAK</sequence>
<dbReference type="Gene3D" id="3.40.50.2300">
    <property type="match status" value="1"/>
</dbReference>
<dbReference type="Proteomes" id="UP000285301">
    <property type="component" value="Unassembled WGS sequence"/>
</dbReference>
<accession>A0A443RJ96</accession>
<feature type="signal peptide" evidence="1">
    <location>
        <begin position="1"/>
        <end position="19"/>
    </location>
</feature>
<dbReference type="EMBL" id="NCKU01000483">
    <property type="protein sequence ID" value="RWS15360.1"/>
    <property type="molecule type" value="Genomic_DNA"/>
</dbReference>
<name>A0A443RJ96_9ACAR</name>
<feature type="chain" id="PRO_5019036774" evidence="1">
    <location>
        <begin position="20"/>
        <end position="96"/>
    </location>
</feature>
<dbReference type="AlphaFoldDB" id="A0A443RJ96"/>
<evidence type="ECO:0000256" key="1">
    <source>
        <dbReference type="SAM" id="SignalP"/>
    </source>
</evidence>